<dbReference type="InterPro" id="IPR036097">
    <property type="entry name" value="HisK_dim/P_sf"/>
</dbReference>
<dbReference type="CDD" id="cd00075">
    <property type="entry name" value="HATPase"/>
    <property type="match status" value="1"/>
</dbReference>
<dbReference type="PRINTS" id="PR00344">
    <property type="entry name" value="BCTRLSENSOR"/>
</dbReference>
<dbReference type="InterPro" id="IPR003594">
    <property type="entry name" value="HATPase_dom"/>
</dbReference>
<dbReference type="Gene3D" id="3.30.565.10">
    <property type="entry name" value="Histidine kinase-like ATPase, C-terminal domain"/>
    <property type="match status" value="1"/>
</dbReference>
<proteinExistence type="predicted"/>
<dbReference type="InterPro" id="IPR050736">
    <property type="entry name" value="Sensor_HK_Regulatory"/>
</dbReference>
<evidence type="ECO:0000256" key="3">
    <source>
        <dbReference type="ARBA" id="ARBA00022553"/>
    </source>
</evidence>
<evidence type="ECO:0000256" key="6">
    <source>
        <dbReference type="ARBA" id="ARBA00023012"/>
    </source>
</evidence>
<dbReference type="Pfam" id="PF00512">
    <property type="entry name" value="HisKA"/>
    <property type="match status" value="1"/>
</dbReference>
<dbReference type="SMART" id="SM00387">
    <property type="entry name" value="HATPase_c"/>
    <property type="match status" value="1"/>
</dbReference>
<dbReference type="PANTHER" id="PTHR43711">
    <property type="entry name" value="TWO-COMPONENT HISTIDINE KINASE"/>
    <property type="match status" value="1"/>
</dbReference>
<evidence type="ECO:0000256" key="4">
    <source>
        <dbReference type="ARBA" id="ARBA00022679"/>
    </source>
</evidence>
<dbReference type="EMBL" id="JACSPP010000012">
    <property type="protein sequence ID" value="MBD8039995.1"/>
    <property type="molecule type" value="Genomic_DNA"/>
</dbReference>
<evidence type="ECO:0000256" key="2">
    <source>
        <dbReference type="ARBA" id="ARBA00012438"/>
    </source>
</evidence>
<evidence type="ECO:0000313" key="9">
    <source>
        <dbReference type="EMBL" id="MBD8039995.1"/>
    </source>
</evidence>
<dbReference type="SUPFAM" id="SSF55874">
    <property type="entry name" value="ATPase domain of HSP90 chaperone/DNA topoisomerase II/histidine kinase"/>
    <property type="match status" value="1"/>
</dbReference>
<dbReference type="InterPro" id="IPR036890">
    <property type="entry name" value="HATPase_C_sf"/>
</dbReference>
<accession>A0ABR8Y708</accession>
<comment type="caution">
    <text evidence="9">The sequence shown here is derived from an EMBL/GenBank/DDBJ whole genome shotgun (WGS) entry which is preliminary data.</text>
</comment>
<dbReference type="Proteomes" id="UP000620874">
    <property type="component" value="Unassembled WGS sequence"/>
</dbReference>
<evidence type="ECO:0000313" key="10">
    <source>
        <dbReference type="Proteomes" id="UP000620874"/>
    </source>
</evidence>
<keyword evidence="7" id="KW-0472">Membrane</keyword>
<dbReference type="GO" id="GO:0016301">
    <property type="term" value="F:kinase activity"/>
    <property type="evidence" value="ECO:0007669"/>
    <property type="project" value="UniProtKB-KW"/>
</dbReference>
<sequence length="444" mass="50728">MDKKKIKEFFADKKNRRFAGLSALTFLGLIGALALQAVWLYNVYTLIRNDIQKECTSILDTALYEETNIISSHIPDGYEILGGPQNDSISSNTYLYEGIYKLGLQYSITEIDSIAGVYLHKKDINADYVICNVNPKTKEIYDKSNTHKLFQLGLIKSDIIPTRLDFSQGVQIILENPFKYIFERMGLLIISTLIILSFVISCIICQIRIIARMNKIFQIREDFTYAMIHDMKTPLSSIFTALYFLHSGRLDNKPETKEKYYTIAENEVDHLLTLTNKVLTLSKLESHKLEMNREDVPLEPMVENLTVKFTAKAQKPVRFTADLKAPAVYADKEYLEEILSNLIDNAIKYSKPEGVDIRIRSELNEKYTVVKVHDNGLGISEADQRTIFNKYERAAAGRKKNKNRPSGFGLGLNFVQQVMHAHEGKVFVSSIEGEFTEFALLFPR</sequence>
<dbReference type="PANTHER" id="PTHR43711:SF26">
    <property type="entry name" value="SENSOR HISTIDINE KINASE RCSC"/>
    <property type="match status" value="1"/>
</dbReference>
<dbReference type="InterPro" id="IPR005467">
    <property type="entry name" value="His_kinase_dom"/>
</dbReference>
<name>A0ABR8Y708_9BACT</name>
<keyword evidence="7" id="KW-0812">Transmembrane</keyword>
<evidence type="ECO:0000256" key="5">
    <source>
        <dbReference type="ARBA" id="ARBA00022777"/>
    </source>
</evidence>
<dbReference type="Gene3D" id="1.10.287.130">
    <property type="match status" value="1"/>
</dbReference>
<feature type="domain" description="Histidine kinase" evidence="8">
    <location>
        <begin position="226"/>
        <end position="444"/>
    </location>
</feature>
<gene>
    <name evidence="9" type="ORF">H9625_05955</name>
</gene>
<keyword evidence="4" id="KW-0808">Transferase</keyword>
<dbReference type="PROSITE" id="PS50109">
    <property type="entry name" value="HIS_KIN"/>
    <property type="match status" value="1"/>
</dbReference>
<reference evidence="9 10" key="1">
    <citation type="submission" date="2020-08" db="EMBL/GenBank/DDBJ databases">
        <title>A Genomic Blueprint of the Chicken Gut Microbiome.</title>
        <authorList>
            <person name="Gilroy R."/>
            <person name="Ravi A."/>
            <person name="Getino M."/>
            <person name="Pursley I."/>
            <person name="Horton D.L."/>
            <person name="Alikhan N.-F."/>
            <person name="Baker D."/>
            <person name="Gharbi K."/>
            <person name="Hall N."/>
            <person name="Watson M."/>
            <person name="Adriaenssens E.M."/>
            <person name="Foster-Nyarko E."/>
            <person name="Jarju S."/>
            <person name="Secka A."/>
            <person name="Antonio M."/>
            <person name="Oren A."/>
            <person name="Chaudhuri R."/>
            <person name="La Ragione R.M."/>
            <person name="Hildebrand F."/>
            <person name="Pallen M.J."/>
        </authorList>
    </citation>
    <scope>NUCLEOTIDE SEQUENCE [LARGE SCALE GENOMIC DNA]</scope>
    <source>
        <strain evidence="9 10">Sa1CVN1</strain>
    </source>
</reference>
<dbReference type="InterPro" id="IPR004358">
    <property type="entry name" value="Sig_transdc_His_kin-like_C"/>
</dbReference>
<dbReference type="InterPro" id="IPR003661">
    <property type="entry name" value="HisK_dim/P_dom"/>
</dbReference>
<dbReference type="CDD" id="cd00082">
    <property type="entry name" value="HisKA"/>
    <property type="match status" value="1"/>
</dbReference>
<keyword evidence="7" id="KW-1133">Transmembrane helix</keyword>
<evidence type="ECO:0000256" key="7">
    <source>
        <dbReference type="SAM" id="Phobius"/>
    </source>
</evidence>
<keyword evidence="10" id="KW-1185">Reference proteome</keyword>
<dbReference type="Pfam" id="PF02518">
    <property type="entry name" value="HATPase_c"/>
    <property type="match status" value="1"/>
</dbReference>
<organism evidence="9 10">
    <name type="scientific">Phocaeicola intestinalis</name>
    <dbReference type="NCBI Taxonomy" id="2762212"/>
    <lineage>
        <taxon>Bacteria</taxon>
        <taxon>Pseudomonadati</taxon>
        <taxon>Bacteroidota</taxon>
        <taxon>Bacteroidia</taxon>
        <taxon>Bacteroidales</taxon>
        <taxon>Bacteroidaceae</taxon>
        <taxon>Phocaeicola</taxon>
    </lineage>
</organism>
<protein>
    <recommendedName>
        <fullName evidence="2">histidine kinase</fullName>
        <ecNumber evidence="2">2.7.13.3</ecNumber>
    </recommendedName>
</protein>
<dbReference type="SMART" id="SM00388">
    <property type="entry name" value="HisKA"/>
    <property type="match status" value="1"/>
</dbReference>
<keyword evidence="3" id="KW-0597">Phosphoprotein</keyword>
<dbReference type="SUPFAM" id="SSF47384">
    <property type="entry name" value="Homodimeric domain of signal transducing histidine kinase"/>
    <property type="match status" value="1"/>
</dbReference>
<comment type="catalytic activity">
    <reaction evidence="1">
        <text>ATP + protein L-histidine = ADP + protein N-phospho-L-histidine.</text>
        <dbReference type="EC" id="2.7.13.3"/>
    </reaction>
</comment>
<keyword evidence="6" id="KW-0902">Two-component regulatory system</keyword>
<feature type="transmembrane region" description="Helical" evidence="7">
    <location>
        <begin position="187"/>
        <end position="211"/>
    </location>
</feature>
<evidence type="ECO:0000259" key="8">
    <source>
        <dbReference type="PROSITE" id="PS50109"/>
    </source>
</evidence>
<keyword evidence="5 9" id="KW-0418">Kinase</keyword>
<evidence type="ECO:0000256" key="1">
    <source>
        <dbReference type="ARBA" id="ARBA00000085"/>
    </source>
</evidence>
<dbReference type="EC" id="2.7.13.3" evidence="2"/>
<feature type="transmembrane region" description="Helical" evidence="7">
    <location>
        <begin position="21"/>
        <end position="41"/>
    </location>
</feature>